<dbReference type="Pfam" id="PF02653">
    <property type="entry name" value="BPD_transp_2"/>
    <property type="match status" value="1"/>
</dbReference>
<evidence type="ECO:0000256" key="5">
    <source>
        <dbReference type="ARBA" id="ARBA00023136"/>
    </source>
</evidence>
<feature type="transmembrane region" description="Helical" evidence="7">
    <location>
        <begin position="217"/>
        <end position="239"/>
    </location>
</feature>
<dbReference type="InterPro" id="IPR043428">
    <property type="entry name" value="LivM-like"/>
</dbReference>
<evidence type="ECO:0000256" key="2">
    <source>
        <dbReference type="ARBA" id="ARBA00022475"/>
    </source>
</evidence>
<dbReference type="AlphaFoldDB" id="A0A2U3QAA8"/>
<dbReference type="KEGG" id="bvz:BRAD3257_7673"/>
<evidence type="ECO:0000313" key="9">
    <source>
        <dbReference type="Proteomes" id="UP000246085"/>
    </source>
</evidence>
<keyword evidence="5 7" id="KW-0472">Membrane</keyword>
<evidence type="ECO:0000313" key="8">
    <source>
        <dbReference type="EMBL" id="SPP98338.1"/>
    </source>
</evidence>
<feature type="transmembrane region" description="Helical" evidence="7">
    <location>
        <begin position="62"/>
        <end position="84"/>
    </location>
</feature>
<evidence type="ECO:0000256" key="7">
    <source>
        <dbReference type="SAM" id="Phobius"/>
    </source>
</evidence>
<sequence length="360" mass="38808">MMGLHNARIGNSKTWLIGVLLVAGLLVPILVQDSYLRHLFIISFVYGIVAASWDLSLGYAGIFNFAHVAFFGVGVYATGLTAKLLGIDPWVAMLFGGFAASAAAAIVALPVVRLQGVYVVLVTFAFSQLVMQLVINQSNLTGGTQGMVRVPTIWLPGYNFLRDHKLGYYYVSLALLVTTTICLRWLVRSDFGLSIRALRDNDDYAVSRGIPIAWQRLKALVASAFFTGLAGGFYVIYLRVASPEVFDFSTVSLILSMVLLGGTSSIYGPLFAALFLTFISEGLASINNFAEGRFMLVALAMIVVLLFFPKGLASAVPAIIARNANQKRSRQPLTSSKDQALMTSTDKENEAGAASPSGVH</sequence>
<evidence type="ECO:0000256" key="3">
    <source>
        <dbReference type="ARBA" id="ARBA00022692"/>
    </source>
</evidence>
<dbReference type="PANTHER" id="PTHR30482:SF10">
    <property type="entry name" value="HIGH-AFFINITY BRANCHED-CHAIN AMINO ACID TRANSPORT PROTEIN BRAE"/>
    <property type="match status" value="1"/>
</dbReference>
<dbReference type="Proteomes" id="UP000246085">
    <property type="component" value="Chromosome BRAD3257"/>
</dbReference>
<feature type="transmembrane region" description="Helical" evidence="7">
    <location>
        <begin position="90"/>
        <end position="109"/>
    </location>
</feature>
<feature type="transmembrane region" description="Helical" evidence="7">
    <location>
        <begin position="167"/>
        <end position="187"/>
    </location>
</feature>
<reference evidence="8 9" key="1">
    <citation type="submission" date="2018-03" db="EMBL/GenBank/DDBJ databases">
        <authorList>
            <person name="Gully D."/>
        </authorList>
    </citation>
    <scope>NUCLEOTIDE SEQUENCE [LARGE SCALE GENOMIC DNA]</scope>
    <source>
        <strain evidence="8">ORS3257</strain>
    </source>
</reference>
<feature type="transmembrane region" description="Helical" evidence="7">
    <location>
        <begin position="12"/>
        <end position="31"/>
    </location>
</feature>
<dbReference type="CDD" id="cd06581">
    <property type="entry name" value="TM_PBP1_LivM_like"/>
    <property type="match status" value="1"/>
</dbReference>
<keyword evidence="4 7" id="KW-1133">Transmembrane helix</keyword>
<keyword evidence="2" id="KW-1003">Cell membrane</keyword>
<evidence type="ECO:0000256" key="1">
    <source>
        <dbReference type="ARBA" id="ARBA00004651"/>
    </source>
</evidence>
<dbReference type="EMBL" id="LS398110">
    <property type="protein sequence ID" value="SPP98338.1"/>
    <property type="molecule type" value="Genomic_DNA"/>
</dbReference>
<gene>
    <name evidence="8" type="ORF">BRAD3257_7673</name>
</gene>
<dbReference type="GO" id="GO:0005886">
    <property type="term" value="C:plasma membrane"/>
    <property type="evidence" value="ECO:0007669"/>
    <property type="project" value="UniProtKB-SubCell"/>
</dbReference>
<dbReference type="GO" id="GO:0015658">
    <property type="term" value="F:branched-chain amino acid transmembrane transporter activity"/>
    <property type="evidence" value="ECO:0007669"/>
    <property type="project" value="InterPro"/>
</dbReference>
<feature type="compositionally biased region" description="Polar residues" evidence="6">
    <location>
        <begin position="331"/>
        <end position="344"/>
    </location>
</feature>
<proteinExistence type="predicted"/>
<dbReference type="PANTHER" id="PTHR30482">
    <property type="entry name" value="HIGH-AFFINITY BRANCHED-CHAIN AMINO ACID TRANSPORT SYSTEM PERMEASE"/>
    <property type="match status" value="1"/>
</dbReference>
<feature type="transmembrane region" description="Helical" evidence="7">
    <location>
        <begin position="37"/>
        <end position="55"/>
    </location>
</feature>
<accession>A0A2U3QAA8</accession>
<evidence type="ECO:0000256" key="6">
    <source>
        <dbReference type="SAM" id="MobiDB-lite"/>
    </source>
</evidence>
<comment type="subcellular location">
    <subcellularLocation>
        <location evidence="1">Cell membrane</location>
        <topology evidence="1">Multi-pass membrane protein</topology>
    </subcellularLocation>
</comment>
<dbReference type="RefSeq" id="WP_122405406.1">
    <property type="nucleotide sequence ID" value="NZ_LS398110.1"/>
</dbReference>
<feature type="region of interest" description="Disordered" evidence="6">
    <location>
        <begin position="330"/>
        <end position="360"/>
    </location>
</feature>
<protein>
    <submittedName>
        <fullName evidence="8">Inner-membrane translocator (Modular protein)</fullName>
    </submittedName>
</protein>
<evidence type="ECO:0000256" key="4">
    <source>
        <dbReference type="ARBA" id="ARBA00022989"/>
    </source>
</evidence>
<organism evidence="8 9">
    <name type="scientific">Bradyrhizobium vignae</name>
    <dbReference type="NCBI Taxonomy" id="1549949"/>
    <lineage>
        <taxon>Bacteria</taxon>
        <taxon>Pseudomonadati</taxon>
        <taxon>Pseudomonadota</taxon>
        <taxon>Alphaproteobacteria</taxon>
        <taxon>Hyphomicrobiales</taxon>
        <taxon>Nitrobacteraceae</taxon>
        <taxon>Bradyrhizobium</taxon>
    </lineage>
</organism>
<keyword evidence="3 7" id="KW-0812">Transmembrane</keyword>
<feature type="transmembrane region" description="Helical" evidence="7">
    <location>
        <begin position="296"/>
        <end position="320"/>
    </location>
</feature>
<name>A0A2U3QAA8_9BRAD</name>
<dbReference type="InterPro" id="IPR001851">
    <property type="entry name" value="ABC_transp_permease"/>
</dbReference>
<feature type="transmembrane region" description="Helical" evidence="7">
    <location>
        <begin position="116"/>
        <end position="135"/>
    </location>
</feature>